<organism evidence="1 2">
    <name type="scientific">Rathayibacter toxicus</name>
    <dbReference type="NCBI Taxonomy" id="145458"/>
    <lineage>
        <taxon>Bacteria</taxon>
        <taxon>Bacillati</taxon>
        <taxon>Actinomycetota</taxon>
        <taxon>Actinomycetes</taxon>
        <taxon>Micrococcales</taxon>
        <taxon>Microbacteriaceae</taxon>
        <taxon>Rathayibacter</taxon>
    </lineage>
</organism>
<comment type="caution">
    <text evidence="1">The sequence shown here is derived from an EMBL/GenBank/DDBJ whole genome shotgun (WGS) entry which is preliminary data.</text>
</comment>
<name>A0A0U1PS14_9MICO</name>
<dbReference type="KEGG" id="rtc:APU90_01140"/>
<gene>
    <name evidence="1" type="ORF">VT73_09105</name>
</gene>
<dbReference type="EMBL" id="LBFI01000053">
    <property type="protein sequence ID" value="KKM44658.1"/>
    <property type="molecule type" value="Genomic_DNA"/>
</dbReference>
<evidence type="ECO:0000313" key="1">
    <source>
        <dbReference type="EMBL" id="KKM44658.1"/>
    </source>
</evidence>
<dbReference type="AlphaFoldDB" id="A0A0U1PS14"/>
<dbReference type="Proteomes" id="UP000052979">
    <property type="component" value="Unassembled WGS sequence"/>
</dbReference>
<proteinExistence type="predicted"/>
<accession>A0A0U1PS14</accession>
<protein>
    <submittedName>
        <fullName evidence="1">Uncharacterized protein</fullName>
    </submittedName>
</protein>
<reference evidence="1 2" key="1">
    <citation type="submission" date="2015-04" db="EMBL/GenBank/DDBJ databases">
        <title>Draft genome sequence of Rathayibacter toxicus strain FH-142 (AKA 70134 or CS 32), a Western Australian isolate.</title>
        <authorList>
            <consortium name="Consortium for Microbial Forensics and Genomics (microFORGE)"/>
            <person name="Knight B.M."/>
            <person name="Roberts D.P."/>
            <person name="Lin D."/>
            <person name="Hari K."/>
            <person name="Fletcher J."/>
            <person name="Melcher U."/>
            <person name="Blagden T."/>
            <person name="Luster D.G."/>
            <person name="Sechler A.J."/>
            <person name="Schneider W.L."/>
            <person name="Winegar R.A."/>
        </authorList>
    </citation>
    <scope>NUCLEOTIDE SEQUENCE [LARGE SCALE GENOMIC DNA]</scope>
    <source>
        <strain evidence="1 2">FH142</strain>
    </source>
</reference>
<evidence type="ECO:0000313" key="2">
    <source>
        <dbReference type="Proteomes" id="UP000052979"/>
    </source>
</evidence>
<sequence length="84" mass="9117">MLYHVYRKDFFASTACRLEKSGEMLGVLALWGIVVSGVVRSKQRELGAAVLLLRSVAGGAFRTTGRSVNALPVIHQVAQIDSSR</sequence>
<dbReference type="PATRIC" id="fig|145458.8.peg.2067"/>
<dbReference type="STRING" id="145458.APU90_01140"/>
<keyword evidence="2" id="KW-1185">Reference proteome</keyword>